<protein>
    <submittedName>
        <fullName evidence="3">SGNH/GDSL hydrolase family protein</fullName>
    </submittedName>
</protein>
<sequence length="296" mass="31474">MTTETKRIRMFRRPDRTRRAAAVLAGVTVAATAAALAPTPAQADPVSDLMGVAGQILRELPGTSNLSSDLPSLFTLLIPGGPEQSTPSDQRRTSCRQVIHIGDSTSVGIDDAGKFTDPADRLSAQYERVGADSTVLNASGGRSIVERVDGQPNAIDAIATERERGRRGCWVIAMGVNDAANIGVGSTVAADERIDRVMAAVDGQQVLWPTVATRGATVRGYDEANMDSFNTALRRAAARYPNLRVYDFAAEAQPGWFSDDGIHYNATGTSQRNRLFATALATAFPALTGTPRTVAR</sequence>
<proteinExistence type="predicted"/>
<keyword evidence="3" id="KW-0378">Hydrolase</keyword>
<evidence type="ECO:0000313" key="4">
    <source>
        <dbReference type="Proteomes" id="UP001589783"/>
    </source>
</evidence>
<feature type="chain" id="PRO_5045690820" evidence="1">
    <location>
        <begin position="44"/>
        <end position="296"/>
    </location>
</feature>
<dbReference type="Gene3D" id="3.40.50.1110">
    <property type="entry name" value="SGNH hydrolase"/>
    <property type="match status" value="1"/>
</dbReference>
<comment type="caution">
    <text evidence="3">The sequence shown here is derived from an EMBL/GenBank/DDBJ whole genome shotgun (WGS) entry which is preliminary data.</text>
</comment>
<evidence type="ECO:0000313" key="3">
    <source>
        <dbReference type="EMBL" id="MFC0313899.1"/>
    </source>
</evidence>
<dbReference type="InterPro" id="IPR036514">
    <property type="entry name" value="SGNH_hydro_sf"/>
</dbReference>
<dbReference type="EMBL" id="JBHLWV010000011">
    <property type="protein sequence ID" value="MFC0313899.1"/>
    <property type="molecule type" value="Genomic_DNA"/>
</dbReference>
<name>A0ABV6H4V5_9ACTN</name>
<dbReference type="SUPFAM" id="SSF52266">
    <property type="entry name" value="SGNH hydrolase"/>
    <property type="match status" value="1"/>
</dbReference>
<dbReference type="CDD" id="cd00229">
    <property type="entry name" value="SGNH_hydrolase"/>
    <property type="match status" value="1"/>
</dbReference>
<dbReference type="InterPro" id="IPR013830">
    <property type="entry name" value="SGNH_hydro"/>
</dbReference>
<evidence type="ECO:0000259" key="2">
    <source>
        <dbReference type="Pfam" id="PF13472"/>
    </source>
</evidence>
<dbReference type="GO" id="GO:0016787">
    <property type="term" value="F:hydrolase activity"/>
    <property type="evidence" value="ECO:0007669"/>
    <property type="project" value="UniProtKB-KW"/>
</dbReference>
<dbReference type="Proteomes" id="UP001589783">
    <property type="component" value="Unassembled WGS sequence"/>
</dbReference>
<feature type="signal peptide" evidence="1">
    <location>
        <begin position="1"/>
        <end position="43"/>
    </location>
</feature>
<feature type="domain" description="SGNH hydrolase-type esterase" evidence="2">
    <location>
        <begin position="101"/>
        <end position="268"/>
    </location>
</feature>
<reference evidence="3 4" key="1">
    <citation type="submission" date="2024-09" db="EMBL/GenBank/DDBJ databases">
        <authorList>
            <person name="Sun Q."/>
            <person name="Mori K."/>
        </authorList>
    </citation>
    <scope>NUCLEOTIDE SEQUENCE [LARGE SCALE GENOMIC DNA]</scope>
    <source>
        <strain evidence="3 4">CCM 7957</strain>
    </source>
</reference>
<gene>
    <name evidence="3" type="ORF">ACFFJD_03400</name>
</gene>
<keyword evidence="4" id="KW-1185">Reference proteome</keyword>
<dbReference type="Pfam" id="PF13472">
    <property type="entry name" value="Lipase_GDSL_2"/>
    <property type="match status" value="1"/>
</dbReference>
<evidence type="ECO:0000256" key="1">
    <source>
        <dbReference type="SAM" id="SignalP"/>
    </source>
</evidence>
<organism evidence="3 4">
    <name type="scientific">Gordonia phosphorivorans</name>
    <dbReference type="NCBI Taxonomy" id="1056982"/>
    <lineage>
        <taxon>Bacteria</taxon>
        <taxon>Bacillati</taxon>
        <taxon>Actinomycetota</taxon>
        <taxon>Actinomycetes</taxon>
        <taxon>Mycobacteriales</taxon>
        <taxon>Gordoniaceae</taxon>
        <taxon>Gordonia</taxon>
    </lineage>
</organism>
<dbReference type="RefSeq" id="WP_382360924.1">
    <property type="nucleotide sequence ID" value="NZ_JBHLWV010000011.1"/>
</dbReference>
<keyword evidence="1" id="KW-0732">Signal</keyword>
<accession>A0ABV6H4V5</accession>